<feature type="region of interest" description="Disordered" evidence="4">
    <location>
        <begin position="375"/>
        <end position="398"/>
    </location>
</feature>
<accession>A0A4R4FIS4</accession>
<feature type="coiled-coil region" evidence="3">
    <location>
        <begin position="205"/>
        <end position="296"/>
    </location>
</feature>
<name>A0A4R4FIS4_9FIRM</name>
<dbReference type="InterPro" id="IPR050465">
    <property type="entry name" value="UPF0194_transport"/>
</dbReference>
<dbReference type="GO" id="GO:0030313">
    <property type="term" value="C:cell envelope"/>
    <property type="evidence" value="ECO:0007669"/>
    <property type="project" value="UniProtKB-SubCell"/>
</dbReference>
<evidence type="ECO:0000256" key="4">
    <source>
        <dbReference type="SAM" id="MobiDB-lite"/>
    </source>
</evidence>
<dbReference type="AlphaFoldDB" id="A0A4R4FIS4"/>
<dbReference type="RefSeq" id="WP_132274407.1">
    <property type="nucleotide sequence ID" value="NZ_JAOBST010000027.1"/>
</dbReference>
<keyword evidence="2 3" id="KW-0175">Coiled coil</keyword>
<evidence type="ECO:0000256" key="3">
    <source>
        <dbReference type="SAM" id="Coils"/>
    </source>
</evidence>
<dbReference type="EMBL" id="SMMX01000001">
    <property type="protein sequence ID" value="TDA23471.1"/>
    <property type="molecule type" value="Genomic_DNA"/>
</dbReference>
<sequence>MVQWIRHINIKDKMKKKTFWGKLLAAFFVLMALSTVVSRAADSVIVPRVRLERASSGSLNYSFKGSGSIIASEGKLVTLPEKLRVREITKPGTTVEEGGVLALIDTDELTKVLDEEKAALDKLRLQLQKEQLDAVPDAMTPQAYSAGKSLELARKHFDEASAKLDEAAKAEETAAAERQKQLDEKKKAAYDTFVKEGGESSSEAKAAYEEAVRSAEEEARNLKAEKDAQMDALIQNRDAMKDALEQAQAAYDVAQAEDKNAAANRQKASQGSGIMQEGMKIDIEQQQKKVDRLQEVMDADGVVKSPVKGTVTENSLAEGMVTSGQEYIRIGTGGYEFRAAVEKDNAMRLKAGDAMEVEFSGRKDRQILEITDIWAEQSSGGQDSGSADGTAGGGEAAKGQAGKESIMYLTAKLDGDDYAAGTEGSYTIDKESDIRYDWILPVEAIREDQSGTYCLISRKKDTILGEEYVAERLNLVKKAKDVNKVAVEGNLDNKTDVIIESSKEINEGDRFQIEEED</sequence>
<comment type="caution">
    <text evidence="5">The sequence shown here is derived from an EMBL/GenBank/DDBJ whole genome shotgun (WGS) entry which is preliminary data.</text>
</comment>
<evidence type="ECO:0000313" key="5">
    <source>
        <dbReference type="EMBL" id="TDA23471.1"/>
    </source>
</evidence>
<organism evidence="5 6">
    <name type="scientific">Extibacter muris</name>
    <dbReference type="NCBI Taxonomy" id="1796622"/>
    <lineage>
        <taxon>Bacteria</taxon>
        <taxon>Bacillati</taxon>
        <taxon>Bacillota</taxon>
        <taxon>Clostridia</taxon>
        <taxon>Lachnospirales</taxon>
        <taxon>Lachnospiraceae</taxon>
        <taxon>Extibacter</taxon>
    </lineage>
</organism>
<proteinExistence type="predicted"/>
<comment type="subcellular location">
    <subcellularLocation>
        <location evidence="1">Cell envelope</location>
    </subcellularLocation>
</comment>
<dbReference type="PANTHER" id="PTHR32347:SF23">
    <property type="entry name" value="BLL5650 PROTEIN"/>
    <property type="match status" value="1"/>
</dbReference>
<gene>
    <name evidence="5" type="ORF">E1963_01685</name>
</gene>
<protein>
    <recommendedName>
        <fullName evidence="7">Biotin/lipoyl-binding protein</fullName>
    </recommendedName>
</protein>
<dbReference type="Proteomes" id="UP000295710">
    <property type="component" value="Unassembled WGS sequence"/>
</dbReference>
<keyword evidence="6" id="KW-1185">Reference proteome</keyword>
<evidence type="ECO:0008006" key="7">
    <source>
        <dbReference type="Google" id="ProtNLM"/>
    </source>
</evidence>
<evidence type="ECO:0000313" key="6">
    <source>
        <dbReference type="Proteomes" id="UP000295710"/>
    </source>
</evidence>
<evidence type="ECO:0000256" key="1">
    <source>
        <dbReference type="ARBA" id="ARBA00004196"/>
    </source>
</evidence>
<evidence type="ECO:0000256" key="2">
    <source>
        <dbReference type="ARBA" id="ARBA00023054"/>
    </source>
</evidence>
<reference evidence="5 6" key="1">
    <citation type="journal article" date="2016" name="Nat. Microbiol.">
        <title>The Mouse Intestinal Bacterial Collection (miBC) provides host-specific insight into cultured diversity and functional potential of the gut microbiota.</title>
        <authorList>
            <person name="Lagkouvardos I."/>
            <person name="Pukall R."/>
            <person name="Abt B."/>
            <person name="Foesel B.U."/>
            <person name="Meier-Kolthoff J.P."/>
            <person name="Kumar N."/>
            <person name="Bresciani A."/>
            <person name="Martinez I."/>
            <person name="Just S."/>
            <person name="Ziegler C."/>
            <person name="Brugiroux S."/>
            <person name="Garzetti D."/>
            <person name="Wenning M."/>
            <person name="Bui T.P."/>
            <person name="Wang J."/>
            <person name="Hugenholtz F."/>
            <person name="Plugge C.M."/>
            <person name="Peterson D.A."/>
            <person name="Hornef M.W."/>
            <person name="Baines J.F."/>
            <person name="Smidt H."/>
            <person name="Walter J."/>
            <person name="Kristiansen K."/>
            <person name="Nielsen H.B."/>
            <person name="Haller D."/>
            <person name="Overmann J."/>
            <person name="Stecher B."/>
            <person name="Clavel T."/>
        </authorList>
    </citation>
    <scope>NUCLEOTIDE SEQUENCE [LARGE SCALE GENOMIC DNA]</scope>
    <source>
        <strain evidence="5 6">DSM 28560</strain>
    </source>
</reference>
<dbReference type="PANTHER" id="PTHR32347">
    <property type="entry name" value="EFFLUX SYSTEM COMPONENT YKNX-RELATED"/>
    <property type="match status" value="1"/>
</dbReference>
<feature type="compositionally biased region" description="Low complexity" evidence="4">
    <location>
        <begin position="375"/>
        <end position="389"/>
    </location>
</feature>
<feature type="coiled-coil region" evidence="3">
    <location>
        <begin position="106"/>
        <end position="170"/>
    </location>
</feature>